<dbReference type="Pfam" id="PF13460">
    <property type="entry name" value="NAD_binding_10"/>
    <property type="match status" value="1"/>
</dbReference>
<feature type="domain" description="NAD(P)-binding" evidence="3">
    <location>
        <begin position="15"/>
        <end position="171"/>
    </location>
</feature>
<dbReference type="GO" id="GO:0005741">
    <property type="term" value="C:mitochondrial outer membrane"/>
    <property type="evidence" value="ECO:0007669"/>
    <property type="project" value="UniProtKB-SubCell"/>
</dbReference>
<dbReference type="AlphaFoldDB" id="A0A0C9M7U3"/>
<dbReference type="SUPFAM" id="SSF51735">
    <property type="entry name" value="NAD(P)-binding Rossmann-fold domains"/>
    <property type="match status" value="1"/>
</dbReference>
<dbReference type="PANTHER" id="PTHR14097">
    <property type="entry name" value="OXIDOREDUCTASE HTATIP2"/>
    <property type="match status" value="1"/>
</dbReference>
<keyword evidence="5" id="KW-1185">Reference proteome</keyword>
<protein>
    <submittedName>
        <fullName evidence="4">Protein C33F10.14</fullName>
    </submittedName>
</protein>
<gene>
    <name evidence="4" type="ORF">MAM1_0116c05726</name>
</gene>
<evidence type="ECO:0000256" key="1">
    <source>
        <dbReference type="ARBA" id="ARBA00004450"/>
    </source>
</evidence>
<organism evidence="4">
    <name type="scientific">Mucor ambiguus</name>
    <dbReference type="NCBI Taxonomy" id="91626"/>
    <lineage>
        <taxon>Eukaryota</taxon>
        <taxon>Fungi</taxon>
        <taxon>Fungi incertae sedis</taxon>
        <taxon>Mucoromycota</taxon>
        <taxon>Mucoromycotina</taxon>
        <taxon>Mucoromycetes</taxon>
        <taxon>Mucorales</taxon>
        <taxon>Mucorineae</taxon>
        <taxon>Mucoraceae</taxon>
        <taxon>Mucor</taxon>
    </lineage>
</organism>
<evidence type="ECO:0000313" key="4">
    <source>
        <dbReference type="EMBL" id="GAN06246.1"/>
    </source>
</evidence>
<reference evidence="4" key="1">
    <citation type="submission" date="2014-09" db="EMBL/GenBank/DDBJ databases">
        <title>Draft genome sequence of an oleaginous Mucoromycotina fungus Mucor ambiguus NBRC6742.</title>
        <authorList>
            <person name="Takeda I."/>
            <person name="Yamane N."/>
            <person name="Morita T."/>
            <person name="Tamano K."/>
            <person name="Machida M."/>
            <person name="Baker S."/>
            <person name="Koike H."/>
        </authorList>
    </citation>
    <scope>NUCLEOTIDE SEQUENCE</scope>
    <source>
        <strain evidence="4">NBRC 6742</strain>
    </source>
</reference>
<evidence type="ECO:0000256" key="2">
    <source>
        <dbReference type="ARBA" id="ARBA00006617"/>
    </source>
</evidence>
<dbReference type="GO" id="GO:0051170">
    <property type="term" value="P:import into nucleus"/>
    <property type="evidence" value="ECO:0007669"/>
    <property type="project" value="TreeGrafter"/>
</dbReference>
<comment type="subcellular location">
    <subcellularLocation>
        <location evidence="1">Mitochondrion outer membrane</location>
        <topology evidence="1">Peripheral membrane protein</topology>
    </subcellularLocation>
</comment>
<evidence type="ECO:0000313" key="5">
    <source>
        <dbReference type="Proteomes" id="UP000053815"/>
    </source>
</evidence>
<dbReference type="STRING" id="91626.A0A0C9M7U3"/>
<evidence type="ECO:0000259" key="3">
    <source>
        <dbReference type="Pfam" id="PF13460"/>
    </source>
</evidence>
<dbReference type="InterPro" id="IPR036291">
    <property type="entry name" value="NAD(P)-bd_dom_sf"/>
</dbReference>
<accession>A0A0C9M7U3</accession>
<sequence>MSENSNMNKTALVFGATGAVGKQLLKDVLKNGTYAKVVAVGRRPVELDDSIPQEKLVQKTVDFDNLEAHREDFKNVSDVFCCLATTRADAGSAEKFIKIDQTYVLDSAKIIQEENKPAGSELAPVHFLYCSSRGASKDSMFLYPKTKGQTEEKLAEAGFEKVSIFRPGLLEVVEPRTRPRLMEPLAVAVCKPIFNLFGYNGVNSVDTVGKAMHRVAKDGSIKPADASSVKKSVIGSLVSAFNNNDIENIVHSQL</sequence>
<dbReference type="Gene3D" id="3.40.50.720">
    <property type="entry name" value="NAD(P)-binding Rossmann-like Domain"/>
    <property type="match status" value="1"/>
</dbReference>
<name>A0A0C9M7U3_9FUNG</name>
<dbReference type="InterPro" id="IPR016040">
    <property type="entry name" value="NAD(P)-bd_dom"/>
</dbReference>
<dbReference type="OrthoDB" id="430436at2759"/>
<proteinExistence type="inferred from homology"/>
<dbReference type="PANTHER" id="PTHR14097:SF7">
    <property type="entry name" value="OXIDOREDUCTASE HTATIP2"/>
    <property type="match status" value="1"/>
</dbReference>
<dbReference type="Proteomes" id="UP000053815">
    <property type="component" value="Unassembled WGS sequence"/>
</dbReference>
<comment type="similarity">
    <text evidence="2">Belongs to the FMP52 family.</text>
</comment>
<dbReference type="EMBL" id="DF836405">
    <property type="protein sequence ID" value="GAN06246.1"/>
    <property type="molecule type" value="Genomic_DNA"/>
</dbReference>